<accession>A0ABN7WT77</accession>
<name>A0ABN7WT77_GIGMA</name>
<dbReference type="PANTHER" id="PTHR18901">
    <property type="entry name" value="2-DEOXYGLUCOSE-6-PHOSPHATE PHOSPHATASE 2"/>
    <property type="match status" value="1"/>
</dbReference>
<reference evidence="1 2" key="1">
    <citation type="submission" date="2021-06" db="EMBL/GenBank/DDBJ databases">
        <authorList>
            <person name="Kallberg Y."/>
            <person name="Tangrot J."/>
            <person name="Rosling A."/>
        </authorList>
    </citation>
    <scope>NUCLEOTIDE SEQUENCE [LARGE SCALE GENOMIC DNA]</scope>
    <source>
        <strain evidence="1 2">120-4 pot B 10/14</strain>
    </source>
</reference>
<dbReference type="InterPro" id="IPR023214">
    <property type="entry name" value="HAD_sf"/>
</dbReference>
<dbReference type="InterPro" id="IPR023198">
    <property type="entry name" value="PGP-like_dom2"/>
</dbReference>
<dbReference type="SUPFAM" id="SSF56784">
    <property type="entry name" value="HAD-like"/>
    <property type="match status" value="1"/>
</dbReference>
<evidence type="ECO:0000313" key="1">
    <source>
        <dbReference type="EMBL" id="CAG8839895.1"/>
    </source>
</evidence>
<keyword evidence="2" id="KW-1185">Reference proteome</keyword>
<dbReference type="Proteomes" id="UP000789901">
    <property type="component" value="Unassembled WGS sequence"/>
</dbReference>
<feature type="non-terminal residue" evidence="1">
    <location>
        <position position="176"/>
    </location>
</feature>
<evidence type="ECO:0000313" key="2">
    <source>
        <dbReference type="Proteomes" id="UP000789901"/>
    </source>
</evidence>
<organism evidence="1 2">
    <name type="scientific">Gigaspora margarita</name>
    <dbReference type="NCBI Taxonomy" id="4874"/>
    <lineage>
        <taxon>Eukaryota</taxon>
        <taxon>Fungi</taxon>
        <taxon>Fungi incertae sedis</taxon>
        <taxon>Mucoromycota</taxon>
        <taxon>Glomeromycotina</taxon>
        <taxon>Glomeromycetes</taxon>
        <taxon>Diversisporales</taxon>
        <taxon>Gigasporaceae</taxon>
        <taxon>Gigaspora</taxon>
    </lineage>
</organism>
<protein>
    <submittedName>
        <fullName evidence="1">33283_t:CDS:1</fullName>
    </submittedName>
</protein>
<comment type="caution">
    <text evidence="1">The sequence shown here is derived from an EMBL/GenBank/DDBJ whole genome shotgun (WGS) entry which is preliminary data.</text>
</comment>
<feature type="non-terminal residue" evidence="1">
    <location>
        <position position="1"/>
    </location>
</feature>
<dbReference type="EMBL" id="CAJVQB010061522">
    <property type="protein sequence ID" value="CAG8839895.1"/>
    <property type="molecule type" value="Genomic_DNA"/>
</dbReference>
<sequence length="176" mass="20539">SNHAAQLGNKRHESNKILVNIINESKGCCIEVDAFEEIRNNFIPEFNGLELIPYVKEFVESLHKTRTATNSSRNEVEKKTKVKRFFFCSNNVEVIKIDNKNKYGAVLKCMSLTLEECLVFEDSLHGVYQALSQNMKVIWVQDERMKEYFESYNDLYENSDVHIFSSFNDNHLEVDQ</sequence>
<dbReference type="Gene3D" id="1.10.150.240">
    <property type="entry name" value="Putative phosphatase, domain 2"/>
    <property type="match status" value="1"/>
</dbReference>
<dbReference type="PANTHER" id="PTHR18901:SF38">
    <property type="entry name" value="PSEUDOURIDINE-5'-PHOSPHATASE"/>
    <property type="match status" value="1"/>
</dbReference>
<dbReference type="InterPro" id="IPR036412">
    <property type="entry name" value="HAD-like_sf"/>
</dbReference>
<gene>
    <name evidence="1" type="ORF">GMARGA_LOCUS34656</name>
</gene>
<proteinExistence type="predicted"/>
<dbReference type="NCBIfam" id="TIGR01509">
    <property type="entry name" value="HAD-SF-IA-v3"/>
    <property type="match status" value="1"/>
</dbReference>
<dbReference type="Gene3D" id="3.40.50.1000">
    <property type="entry name" value="HAD superfamily/HAD-like"/>
    <property type="match status" value="1"/>
</dbReference>
<dbReference type="InterPro" id="IPR006439">
    <property type="entry name" value="HAD-SF_hydro_IA"/>
</dbReference>